<dbReference type="Pfam" id="PF01300">
    <property type="entry name" value="Sua5_yciO_yrdC"/>
    <property type="match status" value="1"/>
</dbReference>
<reference evidence="2" key="1">
    <citation type="journal article" date="2014" name="Front. Microbiol.">
        <title>High frequency of phylogenetically diverse reductive dehalogenase-homologous genes in deep subseafloor sedimentary metagenomes.</title>
        <authorList>
            <person name="Kawai M."/>
            <person name="Futagami T."/>
            <person name="Toyoda A."/>
            <person name="Takaki Y."/>
            <person name="Nishi S."/>
            <person name="Hori S."/>
            <person name="Arai W."/>
            <person name="Tsubouchi T."/>
            <person name="Morono Y."/>
            <person name="Uchiyama I."/>
            <person name="Ito T."/>
            <person name="Fujiyama A."/>
            <person name="Inagaki F."/>
            <person name="Takami H."/>
        </authorList>
    </citation>
    <scope>NUCLEOTIDE SEQUENCE</scope>
    <source>
        <strain evidence="2">Expedition CK06-06</strain>
    </source>
</reference>
<protein>
    <recommendedName>
        <fullName evidence="1">YrdC-like domain-containing protein</fullName>
    </recommendedName>
</protein>
<organism evidence="2">
    <name type="scientific">marine sediment metagenome</name>
    <dbReference type="NCBI Taxonomy" id="412755"/>
    <lineage>
        <taxon>unclassified sequences</taxon>
        <taxon>metagenomes</taxon>
        <taxon>ecological metagenomes</taxon>
    </lineage>
</organism>
<name>X1M223_9ZZZZ</name>
<dbReference type="InterPro" id="IPR006070">
    <property type="entry name" value="Sua5-like_dom"/>
</dbReference>
<sequence length="99" mass="10625">QASEEAPRSATKEGKVGVRVPDHPFFTKVMARIERPLFGTSVNRTGEPPLQNIDEMIERFGGVDLIVTGTIGRGTSSAIIDLTVSPPQALRGELPEGLL</sequence>
<evidence type="ECO:0000259" key="1">
    <source>
        <dbReference type="PROSITE" id="PS51163"/>
    </source>
</evidence>
<dbReference type="GO" id="GO:0003725">
    <property type="term" value="F:double-stranded RNA binding"/>
    <property type="evidence" value="ECO:0007669"/>
    <property type="project" value="InterPro"/>
</dbReference>
<gene>
    <name evidence="2" type="ORF">S06H3_10544</name>
</gene>
<dbReference type="SUPFAM" id="SSF55821">
    <property type="entry name" value="YrdC/RibB"/>
    <property type="match status" value="1"/>
</dbReference>
<feature type="non-terminal residue" evidence="2">
    <location>
        <position position="1"/>
    </location>
</feature>
<dbReference type="InterPro" id="IPR017945">
    <property type="entry name" value="DHBP_synth_RibB-like_a/b_dom"/>
</dbReference>
<accession>X1M223</accession>
<dbReference type="PROSITE" id="PS51163">
    <property type="entry name" value="YRDC"/>
    <property type="match status" value="1"/>
</dbReference>
<comment type="caution">
    <text evidence="2">The sequence shown here is derived from an EMBL/GenBank/DDBJ whole genome shotgun (WGS) entry which is preliminary data.</text>
</comment>
<dbReference type="AlphaFoldDB" id="X1M223"/>
<dbReference type="EMBL" id="BARV01004902">
    <property type="protein sequence ID" value="GAI08720.1"/>
    <property type="molecule type" value="Genomic_DNA"/>
</dbReference>
<evidence type="ECO:0000313" key="2">
    <source>
        <dbReference type="EMBL" id="GAI08720.1"/>
    </source>
</evidence>
<dbReference type="Gene3D" id="3.90.870.10">
    <property type="entry name" value="DHBP synthase"/>
    <property type="match status" value="1"/>
</dbReference>
<proteinExistence type="predicted"/>
<feature type="domain" description="YrdC-like" evidence="1">
    <location>
        <begin position="1"/>
        <end position="95"/>
    </location>
</feature>